<organism evidence="1 2">
    <name type="scientific">Dreissena polymorpha</name>
    <name type="common">Zebra mussel</name>
    <name type="synonym">Mytilus polymorpha</name>
    <dbReference type="NCBI Taxonomy" id="45954"/>
    <lineage>
        <taxon>Eukaryota</taxon>
        <taxon>Metazoa</taxon>
        <taxon>Spiralia</taxon>
        <taxon>Lophotrochozoa</taxon>
        <taxon>Mollusca</taxon>
        <taxon>Bivalvia</taxon>
        <taxon>Autobranchia</taxon>
        <taxon>Heteroconchia</taxon>
        <taxon>Euheterodonta</taxon>
        <taxon>Imparidentia</taxon>
        <taxon>Neoheterodontei</taxon>
        <taxon>Myida</taxon>
        <taxon>Dreissenoidea</taxon>
        <taxon>Dreissenidae</taxon>
        <taxon>Dreissena</taxon>
    </lineage>
</organism>
<name>A0A9D4GTE6_DREPO</name>
<accession>A0A9D4GTE6</accession>
<keyword evidence="2" id="KW-1185">Reference proteome</keyword>
<reference evidence="1" key="1">
    <citation type="journal article" date="2019" name="bioRxiv">
        <title>The Genome of the Zebra Mussel, Dreissena polymorpha: A Resource for Invasive Species Research.</title>
        <authorList>
            <person name="McCartney M.A."/>
            <person name="Auch B."/>
            <person name="Kono T."/>
            <person name="Mallez S."/>
            <person name="Zhang Y."/>
            <person name="Obille A."/>
            <person name="Becker A."/>
            <person name="Abrahante J.E."/>
            <person name="Garbe J."/>
            <person name="Badalamenti J.P."/>
            <person name="Herman A."/>
            <person name="Mangelson H."/>
            <person name="Liachko I."/>
            <person name="Sullivan S."/>
            <person name="Sone E.D."/>
            <person name="Koren S."/>
            <person name="Silverstein K.A.T."/>
            <person name="Beckman K.B."/>
            <person name="Gohl D.M."/>
        </authorList>
    </citation>
    <scope>NUCLEOTIDE SEQUENCE</scope>
    <source>
        <strain evidence="1">Duluth1</strain>
        <tissue evidence="1">Whole animal</tissue>
    </source>
</reference>
<reference evidence="1" key="2">
    <citation type="submission" date="2020-11" db="EMBL/GenBank/DDBJ databases">
        <authorList>
            <person name="McCartney M.A."/>
            <person name="Auch B."/>
            <person name="Kono T."/>
            <person name="Mallez S."/>
            <person name="Becker A."/>
            <person name="Gohl D.M."/>
            <person name="Silverstein K.A.T."/>
            <person name="Koren S."/>
            <person name="Bechman K.B."/>
            <person name="Herman A."/>
            <person name="Abrahante J.E."/>
            <person name="Garbe J."/>
        </authorList>
    </citation>
    <scope>NUCLEOTIDE SEQUENCE</scope>
    <source>
        <strain evidence="1">Duluth1</strain>
        <tissue evidence="1">Whole animal</tissue>
    </source>
</reference>
<sequence>MINNEVKVRTRIGGDFQTFVLVDKCIALSNPPSLMGAYTNVVQYLKRPNRLLASFSGLFYGCGCFSIDFSICGVNRTHPKQCAAVSSHCGCISDAPQVWGRQARSWCLGFNMKCIHTNHGHSP</sequence>
<dbReference type="AlphaFoldDB" id="A0A9D4GTE6"/>
<comment type="caution">
    <text evidence="1">The sequence shown here is derived from an EMBL/GenBank/DDBJ whole genome shotgun (WGS) entry which is preliminary data.</text>
</comment>
<evidence type="ECO:0000313" key="2">
    <source>
        <dbReference type="Proteomes" id="UP000828390"/>
    </source>
</evidence>
<dbReference type="Proteomes" id="UP000828390">
    <property type="component" value="Unassembled WGS sequence"/>
</dbReference>
<protein>
    <submittedName>
        <fullName evidence="1">Uncharacterized protein</fullName>
    </submittedName>
</protein>
<gene>
    <name evidence="1" type="ORF">DPMN_122904</name>
</gene>
<proteinExistence type="predicted"/>
<dbReference type="EMBL" id="JAIWYP010000005">
    <property type="protein sequence ID" value="KAH3821144.1"/>
    <property type="molecule type" value="Genomic_DNA"/>
</dbReference>
<evidence type="ECO:0000313" key="1">
    <source>
        <dbReference type="EMBL" id="KAH3821144.1"/>
    </source>
</evidence>